<comment type="caution">
    <text evidence="13">The sequence shown here is derived from an EMBL/GenBank/DDBJ whole genome shotgun (WGS) entry which is preliminary data.</text>
</comment>
<name>A0A9P8SUG2_ASPFM</name>
<evidence type="ECO:0000256" key="10">
    <source>
        <dbReference type="ARBA" id="ARBA00048881"/>
    </source>
</evidence>
<proteinExistence type="inferred from homology"/>
<dbReference type="PIRSF" id="PIRSF000340">
    <property type="entry name" value="MPO_fungal"/>
    <property type="match status" value="1"/>
</dbReference>
<keyword evidence="5" id="KW-0560">Oxidoreductase</keyword>
<keyword evidence="7" id="KW-0503">Monooxygenase</keyword>
<comment type="catalytic activity">
    <reaction evidence="10">
        <text>L-tyrosine + O2 = L-dopaquinone + H2O</text>
        <dbReference type="Rhea" id="RHEA:18117"/>
        <dbReference type="ChEBI" id="CHEBI:15377"/>
        <dbReference type="ChEBI" id="CHEBI:15379"/>
        <dbReference type="ChEBI" id="CHEBI:57924"/>
        <dbReference type="ChEBI" id="CHEBI:58315"/>
        <dbReference type="EC" id="1.14.18.1"/>
    </reaction>
</comment>
<dbReference type="Gene3D" id="2.60.310.20">
    <property type="match status" value="1"/>
</dbReference>
<dbReference type="AlphaFoldDB" id="A0A9P8SUG2"/>
<dbReference type="Pfam" id="PF00264">
    <property type="entry name" value="Tyrosinase"/>
    <property type="match status" value="1"/>
</dbReference>
<evidence type="ECO:0000256" key="9">
    <source>
        <dbReference type="ARBA" id="ARBA00048233"/>
    </source>
</evidence>
<comment type="catalytic activity">
    <reaction evidence="9">
        <text>2 L-dopa + O2 = 2 L-dopaquinone + 2 H2O</text>
        <dbReference type="Rhea" id="RHEA:34287"/>
        <dbReference type="ChEBI" id="CHEBI:15377"/>
        <dbReference type="ChEBI" id="CHEBI:15379"/>
        <dbReference type="ChEBI" id="CHEBI:57504"/>
        <dbReference type="ChEBI" id="CHEBI:57924"/>
        <dbReference type="EC" id="1.14.18.1"/>
    </reaction>
</comment>
<evidence type="ECO:0000259" key="12">
    <source>
        <dbReference type="PROSITE" id="PS00498"/>
    </source>
</evidence>
<dbReference type="PROSITE" id="PS00497">
    <property type="entry name" value="TYROSINASE_1"/>
    <property type="match status" value="1"/>
</dbReference>
<comment type="cofactor">
    <cofactor evidence="1">
        <name>Cu(2+)</name>
        <dbReference type="ChEBI" id="CHEBI:29036"/>
    </cofactor>
</comment>
<dbReference type="GO" id="GO:0004503">
    <property type="term" value="F:tyrosinase activity"/>
    <property type="evidence" value="ECO:0007669"/>
    <property type="project" value="UniProtKB-EC"/>
</dbReference>
<evidence type="ECO:0000256" key="4">
    <source>
        <dbReference type="ARBA" id="ARBA00022723"/>
    </source>
</evidence>
<protein>
    <recommendedName>
        <fullName evidence="3">tyrosinase</fullName>
        <ecNumber evidence="3">1.14.18.1</ecNumber>
    </recommendedName>
</protein>
<sequence length="630" mass="73002">MSSNKPYVIKGIPVDAGQIIPVRRDIDEWYEDTSRQSRIQLSIFIWALREFQSIDYKDRLSYFQIAGIHHFPLITWDEEEPPVPNKPGYCVHNNVTFPTWHRPYMLLFEQRLFEIMETTIKETVPESHKQEWRDAARQWRLPYWDFAKTSGPHATGPLSLPVLCGLANVVILNPANPETPIELPNPVYKYRAPDLMGNLDKPFHIPPERIDPDKDDYYPWDKCQATTKYGLLKNNPHIQDAGQDVTKSNLALNEHPWYRPNKAGFPPLQTLTYEVHRLLSFKFSSWGAFASTKWCNEENKPPASQQTRDILSLEYIHNNVHNWVGGTDYLGDPGKPDLQGAGHMSSVPVAAFDPIFWLYHNNVDRLTAIWQVLNQDHWFDEPHPSDAKPDDPLKPFHVSKDKYFTSDDARFWRKYGYDYDIVKKPGTNEDRAPEEVKMKINQLYGEPISRLHEGQPVEYDYVINVIYDRYALDGIPYTIVFYLHLKDGSYKCLGGVYTFSTKLSDAQDTERGGCDNCREQKKAGVLASAQIPLTYTLYERQEWHNLGKLLPVKETADIIRQHLCWKVVGVNNSILFDSEQPMRGDPATWRSLDVTAAYSEIHYPVDRNYKYIDRGLPAYHNYLPIHLSPT</sequence>
<keyword evidence="4" id="KW-0479">Metal-binding</keyword>
<dbReference type="GO" id="GO:0046872">
    <property type="term" value="F:metal ion binding"/>
    <property type="evidence" value="ECO:0007669"/>
    <property type="project" value="UniProtKB-KW"/>
</dbReference>
<reference evidence="13" key="1">
    <citation type="submission" date="2021-08" db="EMBL/GenBank/DDBJ databases">
        <title>Global Aspergillus fumigatus from environmental and clinical sources.</title>
        <authorList>
            <person name="Barber A."/>
            <person name="Sae-Ong T."/>
        </authorList>
    </citation>
    <scope>NUCLEOTIDE SEQUENCE</scope>
    <source>
        <strain evidence="13">NRZ-2016-071</strain>
    </source>
</reference>
<keyword evidence="8" id="KW-0470">Melanin biosynthesis</keyword>
<comment type="similarity">
    <text evidence="2">Belongs to the tyrosinase family.</text>
</comment>
<evidence type="ECO:0000256" key="7">
    <source>
        <dbReference type="ARBA" id="ARBA00023033"/>
    </source>
</evidence>
<dbReference type="SUPFAM" id="SSF48056">
    <property type="entry name" value="Di-copper centre-containing domain"/>
    <property type="match status" value="1"/>
</dbReference>
<dbReference type="InterPro" id="IPR008922">
    <property type="entry name" value="Di-copper_centre_dom_sf"/>
</dbReference>
<feature type="domain" description="Tyrosinase copper-binding" evidence="12">
    <location>
        <begin position="353"/>
        <end position="364"/>
    </location>
</feature>
<evidence type="ECO:0000313" key="14">
    <source>
        <dbReference type="Proteomes" id="UP000813423"/>
    </source>
</evidence>
<dbReference type="EMBL" id="JAIBSC010000021">
    <property type="protein sequence ID" value="KAH1908293.1"/>
    <property type="molecule type" value="Genomic_DNA"/>
</dbReference>
<dbReference type="PANTHER" id="PTHR11474:SF76">
    <property type="entry name" value="SHKT DOMAIN-CONTAINING PROTEIN"/>
    <property type="match status" value="1"/>
</dbReference>
<evidence type="ECO:0000256" key="1">
    <source>
        <dbReference type="ARBA" id="ARBA00001973"/>
    </source>
</evidence>
<dbReference type="PRINTS" id="PR00092">
    <property type="entry name" value="TYROSINASE"/>
</dbReference>
<evidence type="ECO:0000256" key="3">
    <source>
        <dbReference type="ARBA" id="ARBA00011906"/>
    </source>
</evidence>
<dbReference type="InterPro" id="IPR041640">
    <property type="entry name" value="Tyrosinase_C"/>
</dbReference>
<dbReference type="Proteomes" id="UP000813423">
    <property type="component" value="Unassembled WGS sequence"/>
</dbReference>
<evidence type="ECO:0000256" key="6">
    <source>
        <dbReference type="ARBA" id="ARBA00023008"/>
    </source>
</evidence>
<evidence type="ECO:0000256" key="8">
    <source>
        <dbReference type="ARBA" id="ARBA00023101"/>
    </source>
</evidence>
<dbReference type="PROSITE" id="PS00498">
    <property type="entry name" value="TYROSINASE_2"/>
    <property type="match status" value="1"/>
</dbReference>
<evidence type="ECO:0000256" key="5">
    <source>
        <dbReference type="ARBA" id="ARBA00023002"/>
    </source>
</evidence>
<gene>
    <name evidence="13" type="primary">TYR1</name>
    <name evidence="13" type="ORF">KXV57_003555</name>
</gene>
<dbReference type="InterPro" id="IPR016216">
    <property type="entry name" value="Monophenol_mOase_fun"/>
</dbReference>
<dbReference type="Gene3D" id="1.10.1280.10">
    <property type="entry name" value="Di-copper center containing domain from catechol oxidase"/>
    <property type="match status" value="1"/>
</dbReference>
<keyword evidence="6" id="KW-0186">Copper</keyword>
<dbReference type="Pfam" id="PF18132">
    <property type="entry name" value="Tyrosinase_C"/>
    <property type="match status" value="1"/>
</dbReference>
<accession>A0A9P8SUG2</accession>
<dbReference type="InterPro" id="IPR002227">
    <property type="entry name" value="Tyrosinase_Cu-bd"/>
</dbReference>
<dbReference type="EC" id="1.14.18.1" evidence="3"/>
<dbReference type="PANTHER" id="PTHR11474">
    <property type="entry name" value="TYROSINASE FAMILY MEMBER"/>
    <property type="match status" value="1"/>
</dbReference>
<evidence type="ECO:0000259" key="11">
    <source>
        <dbReference type="PROSITE" id="PS00497"/>
    </source>
</evidence>
<evidence type="ECO:0000313" key="13">
    <source>
        <dbReference type="EMBL" id="KAH1908293.1"/>
    </source>
</evidence>
<feature type="domain" description="Tyrosinase copper-binding" evidence="11">
    <location>
        <begin position="92"/>
        <end position="109"/>
    </location>
</feature>
<evidence type="ECO:0000256" key="2">
    <source>
        <dbReference type="ARBA" id="ARBA00009928"/>
    </source>
</evidence>
<dbReference type="GO" id="GO:0042438">
    <property type="term" value="P:melanin biosynthetic process"/>
    <property type="evidence" value="ECO:0007669"/>
    <property type="project" value="UniProtKB-KW"/>
</dbReference>
<dbReference type="InterPro" id="IPR050316">
    <property type="entry name" value="Tyrosinase/Hemocyanin"/>
</dbReference>
<organism evidence="13 14">
    <name type="scientific">Aspergillus fumigatus</name>
    <name type="common">Neosartorya fumigata</name>
    <dbReference type="NCBI Taxonomy" id="746128"/>
    <lineage>
        <taxon>Eukaryota</taxon>
        <taxon>Fungi</taxon>
        <taxon>Dikarya</taxon>
        <taxon>Ascomycota</taxon>
        <taxon>Pezizomycotina</taxon>
        <taxon>Eurotiomycetes</taxon>
        <taxon>Eurotiomycetidae</taxon>
        <taxon>Eurotiales</taxon>
        <taxon>Aspergillaceae</taxon>
        <taxon>Aspergillus</taxon>
        <taxon>Aspergillus subgen. Fumigati</taxon>
    </lineage>
</organism>